<protein>
    <submittedName>
        <fullName evidence="2">Uncharacterized protein</fullName>
    </submittedName>
</protein>
<reference evidence="2" key="1">
    <citation type="submission" date="2013-11" db="EMBL/GenBank/DDBJ databases">
        <title>Genome sequence of the fusiform rust pathogen reveals effectors for host alternation and coevolution with pine.</title>
        <authorList>
            <consortium name="DOE Joint Genome Institute"/>
            <person name="Smith K."/>
            <person name="Pendleton A."/>
            <person name="Kubisiak T."/>
            <person name="Anderson C."/>
            <person name="Salamov A."/>
            <person name="Aerts A."/>
            <person name="Riley R."/>
            <person name="Clum A."/>
            <person name="Lindquist E."/>
            <person name="Ence D."/>
            <person name="Campbell M."/>
            <person name="Kronenberg Z."/>
            <person name="Feau N."/>
            <person name="Dhillon B."/>
            <person name="Hamelin R."/>
            <person name="Burleigh J."/>
            <person name="Smith J."/>
            <person name="Yandell M."/>
            <person name="Nelson C."/>
            <person name="Grigoriev I."/>
            <person name="Davis J."/>
        </authorList>
    </citation>
    <scope>NUCLEOTIDE SEQUENCE</scope>
    <source>
        <strain evidence="2">G11</strain>
    </source>
</reference>
<evidence type="ECO:0000256" key="1">
    <source>
        <dbReference type="SAM" id="SignalP"/>
    </source>
</evidence>
<gene>
    <name evidence="2" type="ORF">CROQUDRAFT_134510</name>
</gene>
<name>A0A9P6NHE1_9BASI</name>
<accession>A0A9P6NHE1</accession>
<proteinExistence type="predicted"/>
<feature type="signal peptide" evidence="1">
    <location>
        <begin position="1"/>
        <end position="21"/>
    </location>
</feature>
<dbReference type="Proteomes" id="UP000886653">
    <property type="component" value="Unassembled WGS sequence"/>
</dbReference>
<feature type="chain" id="PRO_5040126976" evidence="1">
    <location>
        <begin position="22"/>
        <end position="741"/>
    </location>
</feature>
<sequence>MASKRLSTCLLLFLVFSHIFCIIKKDPCPGLIEEPTLKRDTLLFQPSEAKLEDPVSTEAKCRSLPNTAKWDGVHVGPKNTNDFQSQTKSFIVSSKTQASSSIPEYLRDKDSDPVSKDTVPFANKGFRSDQVDEYGLPDTLDDVFEYSTSILRPPSFPDRQISAGEVVQGPHDSNKASDDAFLSPKGFQYAYTDGAQRKLQRSQQSHSYFSQSSPPFHSESFNPFEGMNFIPKQHVVHQNQPKHAISMKPHSQKGYGSHAGTNPLAAPYFPQHLHMPYGDLFKVVKLTENFTMKNEWDTIMSIPTTITRSSSAIQKHLDQFFPDFESKLKGIMGPQLLSEGQNRIPLKALVVYTVWATKQQQRLGKISQQLQNWKSGVTALSTLDALLEYALVWMKNRSRIQFFLKAKDKKGFNTKDHFDHLGKSTFTTNQQDVGLNLSCETKNMENFSDSKREDCYNAFCHVDAFWEFYTGIPNDVFGKALEDNKKVSVKFEEQEKATEEAVNAVLKSQEIQHSPGMEFSIYVVWATKQKCKSKQIVENLLHWKSQTPGSLFRHVVDYAVEWIDIRNRDIRAKGYKLGRQFAHSDLSSFYTLSQNGRGIEQCASVSQNVGEKIVVPTREECYKQFSQNLPEELWFNNTGFYNYLSQKYGEFERKAKIAMSQHVLEKDGDEPNLEVFTIYIVWATKQASNLSQITQNLKKWQSEAREGSPLKILLAYGMDWIKEKSTAQAARKMSRRLQETV</sequence>
<evidence type="ECO:0000313" key="3">
    <source>
        <dbReference type="Proteomes" id="UP000886653"/>
    </source>
</evidence>
<keyword evidence="3" id="KW-1185">Reference proteome</keyword>
<comment type="caution">
    <text evidence="2">The sequence shown here is derived from an EMBL/GenBank/DDBJ whole genome shotgun (WGS) entry which is preliminary data.</text>
</comment>
<dbReference type="EMBL" id="MU167300">
    <property type="protein sequence ID" value="KAG0144227.1"/>
    <property type="molecule type" value="Genomic_DNA"/>
</dbReference>
<keyword evidence="1" id="KW-0732">Signal</keyword>
<organism evidence="2 3">
    <name type="scientific">Cronartium quercuum f. sp. fusiforme G11</name>
    <dbReference type="NCBI Taxonomy" id="708437"/>
    <lineage>
        <taxon>Eukaryota</taxon>
        <taxon>Fungi</taxon>
        <taxon>Dikarya</taxon>
        <taxon>Basidiomycota</taxon>
        <taxon>Pucciniomycotina</taxon>
        <taxon>Pucciniomycetes</taxon>
        <taxon>Pucciniales</taxon>
        <taxon>Coleosporiaceae</taxon>
        <taxon>Cronartium</taxon>
    </lineage>
</organism>
<dbReference type="AlphaFoldDB" id="A0A9P6NHE1"/>
<evidence type="ECO:0000313" key="2">
    <source>
        <dbReference type="EMBL" id="KAG0144227.1"/>
    </source>
</evidence>